<accession>A0A814YXE6</accession>
<feature type="region of interest" description="Disordered" evidence="1">
    <location>
        <begin position="391"/>
        <end position="412"/>
    </location>
</feature>
<feature type="compositionally biased region" description="Low complexity" evidence="1">
    <location>
        <begin position="395"/>
        <end position="407"/>
    </location>
</feature>
<protein>
    <submittedName>
        <fullName evidence="2">Uncharacterized protein</fullName>
    </submittedName>
</protein>
<proteinExistence type="predicted"/>
<evidence type="ECO:0000256" key="1">
    <source>
        <dbReference type="SAM" id="MobiDB-lite"/>
    </source>
</evidence>
<organism evidence="2 3">
    <name type="scientific">Rotaria sordida</name>
    <dbReference type="NCBI Taxonomy" id="392033"/>
    <lineage>
        <taxon>Eukaryota</taxon>
        <taxon>Metazoa</taxon>
        <taxon>Spiralia</taxon>
        <taxon>Gnathifera</taxon>
        <taxon>Rotifera</taxon>
        <taxon>Eurotatoria</taxon>
        <taxon>Bdelloidea</taxon>
        <taxon>Philodinida</taxon>
        <taxon>Philodinidae</taxon>
        <taxon>Rotaria</taxon>
    </lineage>
</organism>
<name>A0A814YXE6_9BILA</name>
<sequence length="446" mass="52034">MKPRYNLRIQSIKPQLITKNKKSPSILTSRVTKKSKPRHSNSVINQEKRRHSLRLTPVVKEKKASLTIHETIPKWRQVENDSEDESSSINNDDNYDDLLARHHRHMLEEQKDRKLYERYVRGQRSLRRLQCRRTHTAHLNEATRNRLLRELERERRYAIQDKICAYLANHTIIFQHRCNIESKEPISWSELEEEIPHNRNIGTIHQLDVMIDNLKKVIRNSKSSISKPRLSVRERQNQRLAAITLSSPIKSDVLQTNEINPSIIISNSTLNITSQLPIISYLPRVPVVRFIDDQHNKIPISNSQHLTCIQNVLSHNEQLNNNHRIVTNEISTPNSIRKLVLRSKSTHINLSDSSPTKKRPLEKENYSVVTNSSNNHTHSNTVLRNTSSPMVSIKYPTSTSSSRSYPNTRKRPMINNSLTTRRQTRLSSLQSIYGQNFRSKFWSSDF</sequence>
<reference evidence="2" key="1">
    <citation type="submission" date="2021-02" db="EMBL/GenBank/DDBJ databases">
        <authorList>
            <person name="Nowell W R."/>
        </authorList>
    </citation>
    <scope>NUCLEOTIDE SEQUENCE</scope>
</reference>
<gene>
    <name evidence="2" type="ORF">ZHD862_LOCUS24590</name>
</gene>
<comment type="caution">
    <text evidence="2">The sequence shown here is derived from an EMBL/GenBank/DDBJ whole genome shotgun (WGS) entry which is preliminary data.</text>
</comment>
<dbReference type="AlphaFoldDB" id="A0A814YXE6"/>
<evidence type="ECO:0000313" key="2">
    <source>
        <dbReference type="EMBL" id="CAF1235379.1"/>
    </source>
</evidence>
<dbReference type="Proteomes" id="UP000663864">
    <property type="component" value="Unassembled WGS sequence"/>
</dbReference>
<evidence type="ECO:0000313" key="3">
    <source>
        <dbReference type="Proteomes" id="UP000663864"/>
    </source>
</evidence>
<dbReference type="EMBL" id="CAJNOT010001683">
    <property type="protein sequence ID" value="CAF1235379.1"/>
    <property type="molecule type" value="Genomic_DNA"/>
</dbReference>
<feature type="region of interest" description="Disordered" evidence="1">
    <location>
        <begin position="23"/>
        <end position="48"/>
    </location>
</feature>